<evidence type="ECO:0000256" key="4">
    <source>
        <dbReference type="SAM" id="Phobius"/>
    </source>
</evidence>
<dbReference type="Gene3D" id="1.10.287.1480">
    <property type="match status" value="1"/>
</dbReference>
<keyword evidence="3" id="KW-0687">Ribonucleoprotein</keyword>
<dbReference type="InterPro" id="IPR001209">
    <property type="entry name" value="Ribosomal_uS14"/>
</dbReference>
<feature type="transmembrane region" description="Helical" evidence="4">
    <location>
        <begin position="6"/>
        <end position="24"/>
    </location>
</feature>
<dbReference type="GO" id="GO:0003735">
    <property type="term" value="F:structural constituent of ribosome"/>
    <property type="evidence" value="ECO:0007669"/>
    <property type="project" value="InterPro"/>
</dbReference>
<dbReference type="AlphaFoldDB" id="A0A3B0MSS7"/>
<evidence type="ECO:0000313" key="5">
    <source>
        <dbReference type="EMBL" id="SVP90590.1"/>
    </source>
</evidence>
<keyword evidence="4" id="KW-1133">Transmembrane helix</keyword>
<dbReference type="EMBL" id="UIVT01000002">
    <property type="protein sequence ID" value="SVP90590.1"/>
    <property type="molecule type" value="Genomic_DNA"/>
</dbReference>
<evidence type="ECO:0000256" key="2">
    <source>
        <dbReference type="ARBA" id="ARBA00022980"/>
    </source>
</evidence>
<protein>
    <submittedName>
        <fullName evidence="5">Ribosomal protein S14p/S29e, putative</fullName>
    </submittedName>
</protein>
<evidence type="ECO:0000256" key="3">
    <source>
        <dbReference type="ARBA" id="ARBA00023274"/>
    </source>
</evidence>
<dbReference type="VEuPathDB" id="PiroplasmaDB:TA15573"/>
<keyword evidence="4" id="KW-0472">Membrane</keyword>
<dbReference type="SUPFAM" id="SSF57716">
    <property type="entry name" value="Glucocorticoid receptor-like (DNA-binding domain)"/>
    <property type="match status" value="1"/>
</dbReference>
<name>A0A3B0MSS7_THEAN</name>
<proteinExistence type="inferred from homology"/>
<reference evidence="5" key="1">
    <citation type="submission" date="2018-07" db="EMBL/GenBank/DDBJ databases">
        <authorList>
            <person name="Quirk P.G."/>
            <person name="Krulwich T.A."/>
        </authorList>
    </citation>
    <scope>NUCLEOTIDE SEQUENCE</scope>
    <source>
        <strain evidence="5">Anand</strain>
    </source>
</reference>
<keyword evidence="2 5" id="KW-0689">Ribosomal protein</keyword>
<sequence>MLKIKIYLINLLFINFINSFLYNFNNKYYFNTHFYYNLLLQDEFGIRIPKFHKNDEIIKKQLMYYGPEIPEELWIKPQKPIGFFGKNNLSPEGKYMKSRRAIVIRARRRKYMKTIYYFVRRKYKEYIKNSRNISELMYWKYKLDSLPKDSSSTKFHHYCPISGRFRAYYSFFGLGRHFLREYVNMGYIPGVKPANW</sequence>
<accession>A0A3B0MSS7</accession>
<dbReference type="GO" id="GO:0015935">
    <property type="term" value="C:small ribosomal subunit"/>
    <property type="evidence" value="ECO:0007669"/>
    <property type="project" value="TreeGrafter"/>
</dbReference>
<dbReference type="GO" id="GO:0006412">
    <property type="term" value="P:translation"/>
    <property type="evidence" value="ECO:0007669"/>
    <property type="project" value="InterPro"/>
</dbReference>
<dbReference type="Pfam" id="PF00253">
    <property type="entry name" value="Ribosomal_S14"/>
    <property type="match status" value="1"/>
</dbReference>
<dbReference type="PANTHER" id="PTHR19836:SF19">
    <property type="entry name" value="SMALL RIBOSOMAL SUBUNIT PROTEIN US14M"/>
    <property type="match status" value="1"/>
</dbReference>
<evidence type="ECO:0000256" key="1">
    <source>
        <dbReference type="ARBA" id="ARBA00009083"/>
    </source>
</evidence>
<gene>
    <name evidence="5" type="ORF">TAT_000129900</name>
</gene>
<organism evidence="5">
    <name type="scientific">Theileria annulata</name>
    <dbReference type="NCBI Taxonomy" id="5874"/>
    <lineage>
        <taxon>Eukaryota</taxon>
        <taxon>Sar</taxon>
        <taxon>Alveolata</taxon>
        <taxon>Apicomplexa</taxon>
        <taxon>Aconoidasida</taxon>
        <taxon>Piroplasmida</taxon>
        <taxon>Theileriidae</taxon>
        <taxon>Theileria</taxon>
    </lineage>
</organism>
<dbReference type="PANTHER" id="PTHR19836">
    <property type="entry name" value="30S RIBOSOMAL PROTEIN S14"/>
    <property type="match status" value="1"/>
</dbReference>
<dbReference type="GO" id="GO:0005737">
    <property type="term" value="C:cytoplasm"/>
    <property type="evidence" value="ECO:0007669"/>
    <property type="project" value="UniProtKB-ARBA"/>
</dbReference>
<comment type="similarity">
    <text evidence="1">Belongs to the universal ribosomal protein uS14 family.</text>
</comment>
<keyword evidence="4" id="KW-0812">Transmembrane</keyword>